<feature type="non-terminal residue" evidence="1">
    <location>
        <position position="1"/>
    </location>
</feature>
<protein>
    <submittedName>
        <fullName evidence="1">Uncharacterized protein</fullName>
    </submittedName>
</protein>
<proteinExistence type="predicted"/>
<dbReference type="EMBL" id="CACRXK020038084">
    <property type="protein sequence ID" value="CAB4045195.1"/>
    <property type="molecule type" value="Genomic_DNA"/>
</dbReference>
<comment type="caution">
    <text evidence="1">The sequence shown here is derived from an EMBL/GenBank/DDBJ whole genome shotgun (WGS) entry which is preliminary data.</text>
</comment>
<dbReference type="AlphaFoldDB" id="A0A7D9MAH7"/>
<name>A0A7D9MAH7_PARCT</name>
<accession>A0A7D9MAH7</accession>
<organism evidence="1 2">
    <name type="scientific">Paramuricea clavata</name>
    <name type="common">Red gorgonian</name>
    <name type="synonym">Violescent sea-whip</name>
    <dbReference type="NCBI Taxonomy" id="317549"/>
    <lineage>
        <taxon>Eukaryota</taxon>
        <taxon>Metazoa</taxon>
        <taxon>Cnidaria</taxon>
        <taxon>Anthozoa</taxon>
        <taxon>Octocorallia</taxon>
        <taxon>Malacalcyonacea</taxon>
        <taxon>Plexauridae</taxon>
        <taxon>Paramuricea</taxon>
    </lineage>
</organism>
<reference evidence="1" key="1">
    <citation type="submission" date="2020-04" db="EMBL/GenBank/DDBJ databases">
        <authorList>
            <person name="Alioto T."/>
            <person name="Alioto T."/>
            <person name="Gomez Garrido J."/>
        </authorList>
    </citation>
    <scope>NUCLEOTIDE SEQUENCE</scope>
    <source>
        <strain evidence="1">A484AB</strain>
    </source>
</reference>
<evidence type="ECO:0000313" key="2">
    <source>
        <dbReference type="Proteomes" id="UP001152795"/>
    </source>
</evidence>
<dbReference type="Proteomes" id="UP001152795">
    <property type="component" value="Unassembled WGS sequence"/>
</dbReference>
<gene>
    <name evidence="1" type="ORF">PACLA_8A005731</name>
</gene>
<keyword evidence="2" id="KW-1185">Reference proteome</keyword>
<sequence>KAGQYGQFSYELFEEFQVLYSVEAEVSTLDNVYKHIETKYRLVKQQQEVIIDKILEGKVSDSEEAEKILESNKKIGTQVKTHYLNCTKSFAEYQKKCSLNKSSEHKSDSIQAMTFAVTKMAEALTSTKTDKTSSLEKLSVPVWDGKRKSYLTWNVMRYAIKIMGFANDMEENGCSVADSNESPFIMSQLLSKLESRDNADFGRDI</sequence>
<evidence type="ECO:0000313" key="1">
    <source>
        <dbReference type="EMBL" id="CAB4045195.1"/>
    </source>
</evidence>
<dbReference type="OrthoDB" id="5980149at2759"/>